<feature type="chain" id="PRO_5010209145" description="Right handed beta helix region" evidence="1">
    <location>
        <begin position="28"/>
        <end position="514"/>
    </location>
</feature>
<dbReference type="Proteomes" id="UP000182409">
    <property type="component" value="Unassembled WGS sequence"/>
</dbReference>
<evidence type="ECO:0000313" key="2">
    <source>
        <dbReference type="EMBL" id="SEB41002.1"/>
    </source>
</evidence>
<accession>A0A1H4J605</accession>
<evidence type="ECO:0008006" key="4">
    <source>
        <dbReference type="Google" id="ProtNLM"/>
    </source>
</evidence>
<reference evidence="2 3" key="1">
    <citation type="submission" date="2016-10" db="EMBL/GenBank/DDBJ databases">
        <authorList>
            <person name="de Groot N.N."/>
        </authorList>
    </citation>
    <scope>NUCLEOTIDE SEQUENCE [LARGE SCALE GENOMIC DNA]</scope>
    <source>
        <strain evidence="2 3">AB35.6</strain>
    </source>
</reference>
<feature type="signal peptide" evidence="1">
    <location>
        <begin position="1"/>
        <end position="27"/>
    </location>
</feature>
<sequence>MNTRVGISPHKLLLISLLTLFALSAQSQPTVQKTVVHFQRYAGHSLDGQLAAALAAHAGSSAPLLLIQDTAGRFAADAKLPADDDLLFNASAVFEANAHVVASGRNRISCGVGVTLSSTSPNASLIRADGDNIDVGNCKANGAGGAAAVVATSIDRHAKHLRIHDLTVTNIGVTDLAGADDAEVWNFDATASSRGGTLYVVVIRGDATHVHVHDGKVKLFAHGVEWFNADANLNKGGPRTRAQVAAHGGWYTVENLQCDSVIGACVWGSVAHDILSRNNQSQNAGDVGFDCEGCIDYRSENDSSVEATNAGFATFFYSNNNVFVGAHHTSSTGKNGVMIFNDSQAAPMNSGTSVVNGVFNCFKVPCFGVGGNAAQGIQVTGSQFLNASITPNGFWSGPTIKNNHFVTRVATGPAINLGTLLGGMPVTVESNSFKGDFKQAAGVPCIALKNVDYNASVSVVLRQNRCLSDYTVDWDATSGSGNAGVGMNLTLDRNIATHSGLSLHGFGGRDRVTK</sequence>
<gene>
    <name evidence="2" type="ORF">SAMN05443244_0346</name>
</gene>
<evidence type="ECO:0000256" key="1">
    <source>
        <dbReference type="SAM" id="SignalP"/>
    </source>
</evidence>
<organism evidence="2 3">
    <name type="scientific">Terriglobus roseus</name>
    <dbReference type="NCBI Taxonomy" id="392734"/>
    <lineage>
        <taxon>Bacteria</taxon>
        <taxon>Pseudomonadati</taxon>
        <taxon>Acidobacteriota</taxon>
        <taxon>Terriglobia</taxon>
        <taxon>Terriglobales</taxon>
        <taxon>Acidobacteriaceae</taxon>
        <taxon>Terriglobus</taxon>
    </lineage>
</organism>
<dbReference type="EMBL" id="FNSD01000001">
    <property type="protein sequence ID" value="SEB41002.1"/>
    <property type="molecule type" value="Genomic_DNA"/>
</dbReference>
<keyword evidence="1" id="KW-0732">Signal</keyword>
<name>A0A1H4J605_9BACT</name>
<dbReference type="AlphaFoldDB" id="A0A1H4J605"/>
<proteinExistence type="predicted"/>
<evidence type="ECO:0000313" key="3">
    <source>
        <dbReference type="Proteomes" id="UP000182409"/>
    </source>
</evidence>
<protein>
    <recommendedName>
        <fullName evidence="4">Right handed beta helix region</fullName>
    </recommendedName>
</protein>